<name>I4AJ83_BERLS</name>
<evidence type="ECO:0000313" key="3">
    <source>
        <dbReference type="EMBL" id="AFM04018.1"/>
    </source>
</evidence>
<dbReference type="AlphaFoldDB" id="I4AJ83"/>
<dbReference type="InterPro" id="IPR036653">
    <property type="entry name" value="CinA-like_C"/>
</dbReference>
<dbReference type="KEGG" id="fli:Fleli_1600"/>
<keyword evidence="4" id="KW-1185">Reference proteome</keyword>
<dbReference type="HOGENOM" id="CLU_030805_9_2_10"/>
<dbReference type="InterPro" id="IPR008136">
    <property type="entry name" value="CinA_C"/>
</dbReference>
<proteinExistence type="inferred from homology"/>
<comment type="similarity">
    <text evidence="1">Belongs to the CinA family.</text>
</comment>
<protein>
    <recommendedName>
        <fullName evidence="1">CinA-like protein</fullName>
    </recommendedName>
</protein>
<dbReference type="Pfam" id="PF18146">
    <property type="entry name" value="CinA_KH"/>
    <property type="match status" value="1"/>
</dbReference>
<dbReference type="NCBIfam" id="TIGR00200">
    <property type="entry name" value="cinA_nterm"/>
    <property type="match status" value="1"/>
</dbReference>
<dbReference type="Gene3D" id="3.40.980.10">
    <property type="entry name" value="MoaB/Mog-like domain"/>
    <property type="match status" value="1"/>
</dbReference>
<organism evidence="3 4">
    <name type="scientific">Bernardetia litoralis (strain ATCC 23117 / DSM 6794 / NBRC 15988 / NCIMB 1366 / Fx l1 / Sio-4)</name>
    <name type="common">Flexibacter litoralis</name>
    <dbReference type="NCBI Taxonomy" id="880071"/>
    <lineage>
        <taxon>Bacteria</taxon>
        <taxon>Pseudomonadati</taxon>
        <taxon>Bacteroidota</taxon>
        <taxon>Cytophagia</taxon>
        <taxon>Cytophagales</taxon>
        <taxon>Bernardetiaceae</taxon>
        <taxon>Bernardetia</taxon>
    </lineage>
</organism>
<dbReference type="PANTHER" id="PTHR13939:SF0">
    <property type="entry name" value="NMN AMIDOHYDROLASE-LIKE PROTEIN YFAY"/>
    <property type="match status" value="1"/>
</dbReference>
<dbReference type="InterPro" id="IPR041424">
    <property type="entry name" value="CinA_KH"/>
</dbReference>
<dbReference type="EMBL" id="CP003345">
    <property type="protein sequence ID" value="AFM04018.1"/>
    <property type="molecule type" value="Genomic_DNA"/>
</dbReference>
<feature type="domain" description="MoaB/Mog" evidence="2">
    <location>
        <begin position="5"/>
        <end position="172"/>
    </location>
</feature>
<evidence type="ECO:0000256" key="1">
    <source>
        <dbReference type="HAMAP-Rule" id="MF_00226"/>
    </source>
</evidence>
<sequence>MIPAYIVAIGDELLYGQTLNTNAHSLSKMLTDVGFKVVKHISIADERQVILDTVEEMSKVAKIVLITGGLGPTKDDITKKTFAEYFNVGMRRDEEVLKHIENLFSSRGREMTELNQTQADVPTNCKTIPNALGTAPAMWFEKEGCIFISMPGVPFETENIMEKEVIPRLLEFFKPPFIVHKKIQTISIPESILAQKIEDWENNLPSDIHLAYLPHLGKVTLRLTCEGDDKEKIETELNAQVQKVLPLIEKYVYGFDDETIEGKVADLLKEKNLTLGIAESCTGGYTARTFTQHEGASKFFEGGIIAYSNDVKIKVLGVKLDTIVKYGAVSEQTALEMAEGVRKLLGTKIGIATTGVAGTGGGTPEKPVGTVWIAYSDENETVAKTYQLTKNRNLNIQLTTNAVLNLLRKKMIEM</sequence>
<dbReference type="STRING" id="880071.Fleli_1600"/>
<dbReference type="eggNOG" id="COG1058">
    <property type="taxonomic scope" value="Bacteria"/>
</dbReference>
<dbReference type="OrthoDB" id="9801454at2"/>
<evidence type="ECO:0000313" key="4">
    <source>
        <dbReference type="Proteomes" id="UP000006054"/>
    </source>
</evidence>
<dbReference type="InterPro" id="IPR001453">
    <property type="entry name" value="MoaB/Mog_dom"/>
</dbReference>
<dbReference type="HAMAP" id="MF_00226_B">
    <property type="entry name" value="CinA_B"/>
    <property type="match status" value="1"/>
</dbReference>
<dbReference type="PANTHER" id="PTHR13939">
    <property type="entry name" value="NICOTINAMIDE-NUCLEOTIDE AMIDOHYDROLASE PNCC"/>
    <property type="match status" value="1"/>
</dbReference>
<dbReference type="CDD" id="cd00885">
    <property type="entry name" value="cinA"/>
    <property type="match status" value="1"/>
</dbReference>
<dbReference type="SUPFAM" id="SSF142433">
    <property type="entry name" value="CinA-like"/>
    <property type="match status" value="1"/>
</dbReference>
<dbReference type="Pfam" id="PF00994">
    <property type="entry name" value="MoCF_biosynth"/>
    <property type="match status" value="1"/>
</dbReference>
<dbReference type="PIRSF" id="PIRSF006728">
    <property type="entry name" value="CinA"/>
    <property type="match status" value="1"/>
</dbReference>
<dbReference type="InterPro" id="IPR050101">
    <property type="entry name" value="CinA"/>
</dbReference>
<gene>
    <name evidence="3" type="ordered locus">Fleli_1600</name>
</gene>
<dbReference type="SMART" id="SM00852">
    <property type="entry name" value="MoCF_biosynth"/>
    <property type="match status" value="1"/>
</dbReference>
<dbReference type="eggNOG" id="COG1546">
    <property type="taxonomic scope" value="Bacteria"/>
</dbReference>
<dbReference type="InterPro" id="IPR036425">
    <property type="entry name" value="MoaB/Mog-like_dom_sf"/>
</dbReference>
<dbReference type="RefSeq" id="WP_014797475.1">
    <property type="nucleotide sequence ID" value="NC_018018.1"/>
</dbReference>
<dbReference type="NCBIfam" id="TIGR00177">
    <property type="entry name" value="molyb_syn"/>
    <property type="match status" value="1"/>
</dbReference>
<dbReference type="InterPro" id="IPR008135">
    <property type="entry name" value="Competence-induced_CinA"/>
</dbReference>
<dbReference type="NCBIfam" id="TIGR00199">
    <property type="entry name" value="PncC_domain"/>
    <property type="match status" value="1"/>
</dbReference>
<accession>I4AJ83</accession>
<dbReference type="Proteomes" id="UP000006054">
    <property type="component" value="Chromosome"/>
</dbReference>
<dbReference type="NCBIfam" id="NF001813">
    <property type="entry name" value="PRK00549.1"/>
    <property type="match status" value="1"/>
</dbReference>
<dbReference type="PATRIC" id="fig|880071.3.peg.1580"/>
<reference evidence="4" key="1">
    <citation type="submission" date="2012-06" db="EMBL/GenBank/DDBJ databases">
        <title>The complete genome of Flexibacter litoralis DSM 6794.</title>
        <authorList>
            <person name="Lucas S."/>
            <person name="Copeland A."/>
            <person name="Lapidus A."/>
            <person name="Glavina del Rio T."/>
            <person name="Dalin E."/>
            <person name="Tice H."/>
            <person name="Bruce D."/>
            <person name="Goodwin L."/>
            <person name="Pitluck S."/>
            <person name="Peters L."/>
            <person name="Ovchinnikova G."/>
            <person name="Lu M."/>
            <person name="Kyrpides N."/>
            <person name="Mavromatis K."/>
            <person name="Ivanova N."/>
            <person name="Brettin T."/>
            <person name="Detter J.C."/>
            <person name="Han C."/>
            <person name="Larimer F."/>
            <person name="Land M."/>
            <person name="Hauser L."/>
            <person name="Markowitz V."/>
            <person name="Cheng J.-F."/>
            <person name="Hugenholtz P."/>
            <person name="Woyke T."/>
            <person name="Wu D."/>
            <person name="Spring S."/>
            <person name="Lang E."/>
            <person name="Kopitz M."/>
            <person name="Brambilla E."/>
            <person name="Klenk H.-P."/>
            <person name="Eisen J.A."/>
        </authorList>
    </citation>
    <scope>NUCLEOTIDE SEQUENCE [LARGE SCALE GENOMIC DNA]</scope>
    <source>
        <strain evidence="4">ATCC 23117 / DSM 6794 / NBRC 15988 / NCIMB 1366 / Sio-4</strain>
    </source>
</reference>
<evidence type="ECO:0000259" key="2">
    <source>
        <dbReference type="SMART" id="SM00852"/>
    </source>
</evidence>
<dbReference type="SUPFAM" id="SSF53218">
    <property type="entry name" value="Molybdenum cofactor biosynthesis proteins"/>
    <property type="match status" value="1"/>
</dbReference>
<dbReference type="Gene3D" id="3.90.950.20">
    <property type="entry name" value="CinA-like"/>
    <property type="match status" value="1"/>
</dbReference>
<dbReference type="Pfam" id="PF02464">
    <property type="entry name" value="CinA"/>
    <property type="match status" value="1"/>
</dbReference>